<gene>
    <name evidence="2" type="ORF">GCM10011588_12660</name>
</gene>
<dbReference type="EMBL" id="BMMH01000002">
    <property type="protein sequence ID" value="GGK99504.1"/>
    <property type="molecule type" value="Genomic_DNA"/>
</dbReference>
<sequence>MVFPEPDFTDDTECFTTPDGETHLVHRGDHRTAPAGMGGRDPVVADPAVPVRGSRIGFAARARGE</sequence>
<organism evidence="2 3">
    <name type="scientific">Nocardia jinanensis</name>
    <dbReference type="NCBI Taxonomy" id="382504"/>
    <lineage>
        <taxon>Bacteria</taxon>
        <taxon>Bacillati</taxon>
        <taxon>Actinomycetota</taxon>
        <taxon>Actinomycetes</taxon>
        <taxon>Mycobacteriales</taxon>
        <taxon>Nocardiaceae</taxon>
        <taxon>Nocardia</taxon>
    </lineage>
</organism>
<dbReference type="AlphaFoldDB" id="A0A917VNS2"/>
<accession>A0A917VNS2</accession>
<keyword evidence="3" id="KW-1185">Reference proteome</keyword>
<comment type="caution">
    <text evidence="2">The sequence shown here is derived from an EMBL/GenBank/DDBJ whole genome shotgun (WGS) entry which is preliminary data.</text>
</comment>
<evidence type="ECO:0000313" key="3">
    <source>
        <dbReference type="Proteomes" id="UP000638263"/>
    </source>
</evidence>
<feature type="compositionally biased region" description="Basic and acidic residues" evidence="1">
    <location>
        <begin position="20"/>
        <end position="32"/>
    </location>
</feature>
<dbReference type="Proteomes" id="UP000638263">
    <property type="component" value="Unassembled WGS sequence"/>
</dbReference>
<evidence type="ECO:0000256" key="1">
    <source>
        <dbReference type="SAM" id="MobiDB-lite"/>
    </source>
</evidence>
<evidence type="ECO:0000313" key="2">
    <source>
        <dbReference type="EMBL" id="GGK99504.1"/>
    </source>
</evidence>
<protein>
    <submittedName>
        <fullName evidence="2">Uncharacterized protein</fullName>
    </submittedName>
</protein>
<reference evidence="2" key="2">
    <citation type="submission" date="2020-09" db="EMBL/GenBank/DDBJ databases">
        <authorList>
            <person name="Sun Q."/>
            <person name="Zhou Y."/>
        </authorList>
    </citation>
    <scope>NUCLEOTIDE SEQUENCE</scope>
    <source>
        <strain evidence="2">CGMCC 4.3508</strain>
    </source>
</reference>
<name>A0A917VNS2_9NOCA</name>
<proteinExistence type="predicted"/>
<reference evidence="2" key="1">
    <citation type="journal article" date="2014" name="Int. J. Syst. Evol. Microbiol.">
        <title>Complete genome sequence of Corynebacterium casei LMG S-19264T (=DSM 44701T), isolated from a smear-ripened cheese.</title>
        <authorList>
            <consortium name="US DOE Joint Genome Institute (JGI-PGF)"/>
            <person name="Walter F."/>
            <person name="Albersmeier A."/>
            <person name="Kalinowski J."/>
            <person name="Ruckert C."/>
        </authorList>
    </citation>
    <scope>NUCLEOTIDE SEQUENCE</scope>
    <source>
        <strain evidence="2">CGMCC 4.3508</strain>
    </source>
</reference>
<feature type="region of interest" description="Disordered" evidence="1">
    <location>
        <begin position="1"/>
        <end position="48"/>
    </location>
</feature>